<dbReference type="GO" id="GO:0012507">
    <property type="term" value="C:ER to Golgi transport vesicle membrane"/>
    <property type="evidence" value="ECO:0007669"/>
    <property type="project" value="TreeGrafter"/>
</dbReference>
<organism evidence="2">
    <name type="scientific">Ceratitis capitata</name>
    <name type="common">Mediterranean fruit fly</name>
    <name type="synonym">Tephritis capitata</name>
    <dbReference type="NCBI Taxonomy" id="7213"/>
    <lineage>
        <taxon>Eukaryota</taxon>
        <taxon>Metazoa</taxon>
        <taxon>Ecdysozoa</taxon>
        <taxon>Arthropoda</taxon>
        <taxon>Hexapoda</taxon>
        <taxon>Insecta</taxon>
        <taxon>Pterygota</taxon>
        <taxon>Neoptera</taxon>
        <taxon>Endopterygota</taxon>
        <taxon>Diptera</taxon>
        <taxon>Brachycera</taxon>
        <taxon>Muscomorpha</taxon>
        <taxon>Tephritoidea</taxon>
        <taxon>Tephritidae</taxon>
        <taxon>Ceratitis</taxon>
        <taxon>Ceratitis</taxon>
    </lineage>
</organism>
<proteinExistence type="evidence at transcript level"/>
<reference evidence="2" key="2">
    <citation type="journal article" date="2014" name="BMC Genomics">
        <title>A genomic perspective to assessing quality of mass-reared SIT flies used in Mediterranean fruit fly (Ceratitis capitata) eradication in California.</title>
        <authorList>
            <person name="Calla B."/>
            <person name="Hall B."/>
            <person name="Hou S."/>
            <person name="Geib S.M."/>
        </authorList>
    </citation>
    <scope>NUCLEOTIDE SEQUENCE</scope>
</reference>
<dbReference type="PANTHER" id="PTHR13402:SF6">
    <property type="entry name" value="SECRETORY 16, ISOFORM I"/>
    <property type="match status" value="1"/>
</dbReference>
<dbReference type="OrthoDB" id="8918678at2759"/>
<dbReference type="EMBL" id="GAMC01009064">
    <property type="protein sequence ID" value="JAB97491.1"/>
    <property type="molecule type" value="mRNA"/>
</dbReference>
<feature type="region of interest" description="Disordered" evidence="1">
    <location>
        <begin position="171"/>
        <end position="190"/>
    </location>
</feature>
<gene>
    <name evidence="2" type="primary">YOQ5</name>
</gene>
<accession>W8BW54</accession>
<evidence type="ECO:0000256" key="1">
    <source>
        <dbReference type="SAM" id="MobiDB-lite"/>
    </source>
</evidence>
<dbReference type="GO" id="GO:0070973">
    <property type="term" value="P:protein localization to endoplasmic reticulum exit site"/>
    <property type="evidence" value="ECO:0007669"/>
    <property type="project" value="TreeGrafter"/>
</dbReference>
<feature type="compositionally biased region" description="Basic and acidic residues" evidence="1">
    <location>
        <begin position="74"/>
        <end position="91"/>
    </location>
</feature>
<sequence>MPKSKNYDSDEQQQKQQVQQKEVGSKQSESLLGGKADGGKQANKSSQQGNQNSGWFGGIWNKLSLKPKNQMILPDDKNPSIVWDPEKKRWVNTDGDEATEESFKPPPKMSDLMAQAAPPAMAAPPVTVPQSYAPQQLQLQQQQQPQQHLQPQPIAPHPSPLVDTHQYTAATAQPAAPAPAPSVSPAPVSSYSAHALTGTEAPVGAAKTPSLQSNMFKMQRNRTLKNSYVDVFNPSGAPMKSVENVMAPALPPAAVPQSGFFIPGAVPAAATTADHSDAGVYQQQQQDVPQFYNPNQFSGGAY</sequence>
<feature type="compositionally biased region" description="Polar residues" evidence="1">
    <location>
        <begin position="42"/>
        <end position="54"/>
    </location>
</feature>
<reference evidence="2" key="1">
    <citation type="submission" date="2013-07" db="EMBL/GenBank/DDBJ databases">
        <authorList>
            <person name="Geib S."/>
        </authorList>
    </citation>
    <scope>NUCLEOTIDE SEQUENCE</scope>
</reference>
<dbReference type="GO" id="GO:0007030">
    <property type="term" value="P:Golgi organization"/>
    <property type="evidence" value="ECO:0007669"/>
    <property type="project" value="TreeGrafter"/>
</dbReference>
<dbReference type="GO" id="GO:0070971">
    <property type="term" value="C:endoplasmic reticulum exit site"/>
    <property type="evidence" value="ECO:0007669"/>
    <property type="project" value="TreeGrafter"/>
</dbReference>
<feature type="compositionally biased region" description="Low complexity" evidence="1">
    <location>
        <begin position="113"/>
        <end position="152"/>
    </location>
</feature>
<dbReference type="AlphaFoldDB" id="W8BW54"/>
<feature type="region of interest" description="Disordered" evidence="1">
    <location>
        <begin position="1"/>
        <end position="162"/>
    </location>
</feature>
<evidence type="ECO:0000313" key="2">
    <source>
        <dbReference type="EMBL" id="JAB97491.1"/>
    </source>
</evidence>
<name>W8BW54_CERCA</name>
<dbReference type="PANTHER" id="PTHR13402">
    <property type="entry name" value="RGPR-RELATED"/>
    <property type="match status" value="1"/>
</dbReference>
<protein>
    <submittedName>
        <fullName evidence="2">Uncharacterized protein ZK512.5</fullName>
    </submittedName>
</protein>